<dbReference type="Pfam" id="PF10948">
    <property type="entry name" value="DUF2635"/>
    <property type="match status" value="1"/>
</dbReference>
<sequence length="68" mass="7422">MSKPVYLVPVGELLVRHPQGGYLPAEGDHVVLDIYWRRRMADKSVVKGTPPKTVTAKPAAEKPAAAKE</sequence>
<dbReference type="InterPro" id="IPR024400">
    <property type="entry name" value="DUF2635"/>
</dbReference>
<evidence type="ECO:0000313" key="2">
    <source>
        <dbReference type="EMBL" id="SED36940.1"/>
    </source>
</evidence>
<name>A0A1H5A5M6_PSEAG</name>
<evidence type="ECO:0008006" key="4">
    <source>
        <dbReference type="Google" id="ProtNLM"/>
    </source>
</evidence>
<accession>A0A1H5A5M6</accession>
<reference evidence="3" key="1">
    <citation type="submission" date="2016-10" db="EMBL/GenBank/DDBJ databases">
        <authorList>
            <person name="Varghese N."/>
            <person name="Submissions S."/>
        </authorList>
    </citation>
    <scope>NUCLEOTIDE SEQUENCE [LARGE SCALE GENOMIC DNA]</scope>
    <source>
        <strain evidence="3">DSM 12111</strain>
    </source>
</reference>
<feature type="region of interest" description="Disordered" evidence="1">
    <location>
        <begin position="47"/>
        <end position="68"/>
    </location>
</feature>
<dbReference type="EMBL" id="FNSC01000001">
    <property type="protein sequence ID" value="SED36940.1"/>
    <property type="molecule type" value="Genomic_DNA"/>
</dbReference>
<protein>
    <recommendedName>
        <fullName evidence="4">DUF2635 domain-containing protein</fullName>
    </recommendedName>
</protein>
<keyword evidence="3" id="KW-1185">Reference proteome</keyword>
<organism evidence="2 3">
    <name type="scientific">Pseudomonas anguilliseptica</name>
    <dbReference type="NCBI Taxonomy" id="53406"/>
    <lineage>
        <taxon>Bacteria</taxon>
        <taxon>Pseudomonadati</taxon>
        <taxon>Pseudomonadota</taxon>
        <taxon>Gammaproteobacteria</taxon>
        <taxon>Pseudomonadales</taxon>
        <taxon>Pseudomonadaceae</taxon>
        <taxon>Pseudomonas</taxon>
    </lineage>
</organism>
<dbReference type="STRING" id="53406.SAMN05421553_2535"/>
<evidence type="ECO:0000256" key="1">
    <source>
        <dbReference type="SAM" id="MobiDB-lite"/>
    </source>
</evidence>
<dbReference type="AlphaFoldDB" id="A0A1H5A5M6"/>
<gene>
    <name evidence="2" type="ORF">SAMN05421553_2535</name>
</gene>
<dbReference type="RefSeq" id="WP_167360364.1">
    <property type="nucleotide sequence ID" value="NZ_CP156749.1"/>
</dbReference>
<proteinExistence type="predicted"/>
<dbReference type="Proteomes" id="UP000242849">
    <property type="component" value="Unassembled WGS sequence"/>
</dbReference>
<evidence type="ECO:0000313" key="3">
    <source>
        <dbReference type="Proteomes" id="UP000242849"/>
    </source>
</evidence>